<comment type="caution">
    <text evidence="2">The sequence shown here is derived from an EMBL/GenBank/DDBJ whole genome shotgun (WGS) entry which is preliminary data.</text>
</comment>
<feature type="region of interest" description="Disordered" evidence="1">
    <location>
        <begin position="36"/>
        <end position="84"/>
    </location>
</feature>
<keyword evidence="3" id="KW-1185">Reference proteome</keyword>
<proteinExistence type="predicted"/>
<organism evidence="2 3">
    <name type="scientific">Phytophthora fragariaefolia</name>
    <dbReference type="NCBI Taxonomy" id="1490495"/>
    <lineage>
        <taxon>Eukaryota</taxon>
        <taxon>Sar</taxon>
        <taxon>Stramenopiles</taxon>
        <taxon>Oomycota</taxon>
        <taxon>Peronosporomycetes</taxon>
        <taxon>Peronosporales</taxon>
        <taxon>Peronosporaceae</taxon>
        <taxon>Phytophthora</taxon>
    </lineage>
</organism>
<dbReference type="EMBL" id="BSXT01003139">
    <property type="protein sequence ID" value="GMF52764.1"/>
    <property type="molecule type" value="Genomic_DNA"/>
</dbReference>
<feature type="compositionally biased region" description="Acidic residues" evidence="1">
    <location>
        <begin position="58"/>
        <end position="67"/>
    </location>
</feature>
<sequence>MYCAGLLDACEEDNVEENQLSTELLADTVDVLNAVGDGEDADKYGAMDSGDDSQKDDLEVEENDDDCYAGSRYESEEEDAEPTESAIAADVMFAETFLSIFGGEDAVLAGNIKTDVLRETSESGWEDVDEPDTCD</sequence>
<dbReference type="Proteomes" id="UP001165121">
    <property type="component" value="Unassembled WGS sequence"/>
</dbReference>
<evidence type="ECO:0000256" key="1">
    <source>
        <dbReference type="SAM" id="MobiDB-lite"/>
    </source>
</evidence>
<dbReference type="AlphaFoldDB" id="A0A9W7D0V6"/>
<protein>
    <submittedName>
        <fullName evidence="2">Unnamed protein product</fullName>
    </submittedName>
</protein>
<name>A0A9W7D0V6_9STRA</name>
<evidence type="ECO:0000313" key="3">
    <source>
        <dbReference type="Proteomes" id="UP001165121"/>
    </source>
</evidence>
<accession>A0A9W7D0V6</accession>
<reference evidence="2" key="1">
    <citation type="submission" date="2023-04" db="EMBL/GenBank/DDBJ databases">
        <title>Phytophthora fragariaefolia NBRC 109709.</title>
        <authorList>
            <person name="Ichikawa N."/>
            <person name="Sato H."/>
            <person name="Tonouchi N."/>
        </authorList>
    </citation>
    <scope>NUCLEOTIDE SEQUENCE</scope>
    <source>
        <strain evidence="2">NBRC 109709</strain>
    </source>
</reference>
<evidence type="ECO:0000313" key="2">
    <source>
        <dbReference type="EMBL" id="GMF52764.1"/>
    </source>
</evidence>
<gene>
    <name evidence="2" type="ORF">Pfra01_002166800</name>
</gene>
<dbReference type="OrthoDB" id="115716at2759"/>